<accession>A0ABV2WIR5</accession>
<reference evidence="3 4" key="1">
    <citation type="submission" date="2024-06" db="EMBL/GenBank/DDBJ databases">
        <title>The Natural Products Discovery Center: Release of the First 8490 Sequenced Strains for Exploring Actinobacteria Biosynthetic Diversity.</title>
        <authorList>
            <person name="Kalkreuter E."/>
            <person name="Kautsar S.A."/>
            <person name="Yang D."/>
            <person name="Bader C.D."/>
            <person name="Teijaro C.N."/>
            <person name="Fluegel L."/>
            <person name="Davis C.M."/>
            <person name="Simpson J.R."/>
            <person name="Lauterbach L."/>
            <person name="Steele A.D."/>
            <person name="Gui C."/>
            <person name="Meng S."/>
            <person name="Li G."/>
            <person name="Viehrig K."/>
            <person name="Ye F."/>
            <person name="Su P."/>
            <person name="Kiefer A.F."/>
            <person name="Nichols A."/>
            <person name="Cepeda A.J."/>
            <person name="Yan W."/>
            <person name="Fan B."/>
            <person name="Jiang Y."/>
            <person name="Adhikari A."/>
            <person name="Zheng C.-J."/>
            <person name="Schuster L."/>
            <person name="Cowan T.M."/>
            <person name="Smanski M.J."/>
            <person name="Chevrette M.G."/>
            <person name="De Carvalho L.P.S."/>
            <person name="Shen B."/>
        </authorList>
    </citation>
    <scope>NUCLEOTIDE SEQUENCE [LARGE SCALE GENOMIC DNA]</scope>
    <source>
        <strain evidence="3 4">NPDC019708</strain>
    </source>
</reference>
<dbReference type="PANTHER" id="PTHR48079:SF6">
    <property type="entry name" value="NAD(P)-BINDING DOMAIN-CONTAINING PROTEIN-RELATED"/>
    <property type="match status" value="1"/>
</dbReference>
<dbReference type="InterPro" id="IPR036291">
    <property type="entry name" value="NAD(P)-bd_dom_sf"/>
</dbReference>
<dbReference type="Gene3D" id="3.40.50.720">
    <property type="entry name" value="NAD(P)-binding Rossmann-like Domain"/>
    <property type="match status" value="1"/>
</dbReference>
<evidence type="ECO:0000313" key="3">
    <source>
        <dbReference type="EMBL" id="MEU1950762.1"/>
    </source>
</evidence>
<feature type="domain" description="NAD-dependent epimerase/dehydratase" evidence="2">
    <location>
        <begin position="3"/>
        <end position="166"/>
    </location>
</feature>
<dbReference type="RefSeq" id="WP_356954260.1">
    <property type="nucleotide sequence ID" value="NZ_JBEYBD010000002.1"/>
</dbReference>
<proteinExistence type="predicted"/>
<keyword evidence="4" id="KW-1185">Reference proteome</keyword>
<protein>
    <submittedName>
        <fullName evidence="3">NAD-dependent epimerase/dehydratase family protein</fullName>
    </submittedName>
</protein>
<evidence type="ECO:0000259" key="2">
    <source>
        <dbReference type="Pfam" id="PF01370"/>
    </source>
</evidence>
<sequence length="362" mass="38865">MRVIVTGATGNVGTAVLEQLSGTGTVDSIVGVARRKPEHAHPGVEWAAADIRSADLVSLFRGADAVVDLAWVFQPTRRPGDTWRTNVGGTGRVLAAVAAAGVPALIHASSVAAYSPATGDEPVDESWPTEGWPGASYAVEKAYVERLLDLFEYEHPDCRLVRMRPAFIFQRASAAQQRRLFAGPLLPDRLVRPGLLPLLPYPRGLRFQALHSADAGRAYAAAVLSGARGAFNIAAEPVLDRAELARLLGVRTVEVPPWPVRTALAGAWHLRLVPATPGLFDAMMQLPIMDTTRARTELGWQPRVSATDALREFLEALREHRGGDTPPLAPDAGGVARHREFTSGVGGRDPVDDRLCDRDPSG</sequence>
<dbReference type="Pfam" id="PF01370">
    <property type="entry name" value="Epimerase"/>
    <property type="match status" value="1"/>
</dbReference>
<comment type="caution">
    <text evidence="3">The sequence shown here is derived from an EMBL/GenBank/DDBJ whole genome shotgun (WGS) entry which is preliminary data.</text>
</comment>
<organism evidence="3 4">
    <name type="scientific">Nocardia rhamnosiphila</name>
    <dbReference type="NCBI Taxonomy" id="426716"/>
    <lineage>
        <taxon>Bacteria</taxon>
        <taxon>Bacillati</taxon>
        <taxon>Actinomycetota</taxon>
        <taxon>Actinomycetes</taxon>
        <taxon>Mycobacteriales</taxon>
        <taxon>Nocardiaceae</taxon>
        <taxon>Nocardia</taxon>
    </lineage>
</organism>
<name>A0ABV2WIR5_9NOCA</name>
<dbReference type="PANTHER" id="PTHR48079">
    <property type="entry name" value="PROTEIN YEEZ"/>
    <property type="match status" value="1"/>
</dbReference>
<evidence type="ECO:0000313" key="4">
    <source>
        <dbReference type="Proteomes" id="UP001550628"/>
    </source>
</evidence>
<gene>
    <name evidence="3" type="ORF">ABZ510_02785</name>
</gene>
<evidence type="ECO:0000256" key="1">
    <source>
        <dbReference type="SAM" id="MobiDB-lite"/>
    </source>
</evidence>
<dbReference type="Proteomes" id="UP001550628">
    <property type="component" value="Unassembled WGS sequence"/>
</dbReference>
<feature type="compositionally biased region" description="Basic and acidic residues" evidence="1">
    <location>
        <begin position="349"/>
        <end position="362"/>
    </location>
</feature>
<feature type="region of interest" description="Disordered" evidence="1">
    <location>
        <begin position="319"/>
        <end position="362"/>
    </location>
</feature>
<dbReference type="EMBL" id="JBEYBF010000001">
    <property type="protein sequence ID" value="MEU1950762.1"/>
    <property type="molecule type" value="Genomic_DNA"/>
</dbReference>
<dbReference type="SUPFAM" id="SSF51735">
    <property type="entry name" value="NAD(P)-binding Rossmann-fold domains"/>
    <property type="match status" value="1"/>
</dbReference>
<dbReference type="InterPro" id="IPR051783">
    <property type="entry name" value="NAD(P)-dependent_oxidoreduct"/>
</dbReference>
<dbReference type="InterPro" id="IPR001509">
    <property type="entry name" value="Epimerase_deHydtase"/>
</dbReference>